<evidence type="ECO:0000313" key="1">
    <source>
        <dbReference type="EMBL" id="KAJ3702310.1"/>
    </source>
</evidence>
<dbReference type="InterPro" id="IPR032675">
    <property type="entry name" value="LRR_dom_sf"/>
</dbReference>
<evidence type="ECO:0008006" key="3">
    <source>
        <dbReference type="Google" id="ProtNLM"/>
    </source>
</evidence>
<organism evidence="1 2">
    <name type="scientific">Rhynchospora tenuis</name>
    <dbReference type="NCBI Taxonomy" id="198213"/>
    <lineage>
        <taxon>Eukaryota</taxon>
        <taxon>Viridiplantae</taxon>
        <taxon>Streptophyta</taxon>
        <taxon>Embryophyta</taxon>
        <taxon>Tracheophyta</taxon>
        <taxon>Spermatophyta</taxon>
        <taxon>Magnoliopsida</taxon>
        <taxon>Liliopsida</taxon>
        <taxon>Poales</taxon>
        <taxon>Cyperaceae</taxon>
        <taxon>Cyperoideae</taxon>
        <taxon>Rhynchosporeae</taxon>
        <taxon>Rhynchospora</taxon>
    </lineage>
</organism>
<accession>A0AAD6EV93</accession>
<evidence type="ECO:0000313" key="2">
    <source>
        <dbReference type="Proteomes" id="UP001210211"/>
    </source>
</evidence>
<dbReference type="Gene3D" id="3.80.10.10">
    <property type="entry name" value="Ribonuclease Inhibitor"/>
    <property type="match status" value="1"/>
</dbReference>
<name>A0AAD6EV93_9POAL</name>
<comment type="caution">
    <text evidence="1">The sequence shown here is derived from an EMBL/GenBank/DDBJ whole genome shotgun (WGS) entry which is preliminary data.</text>
</comment>
<gene>
    <name evidence="1" type="ORF">LUZ61_006015</name>
</gene>
<protein>
    <recommendedName>
        <fullName evidence="3">F-box domain-containing protein</fullName>
    </recommendedName>
</protein>
<proteinExistence type="predicted"/>
<sequence>MAKLTSLTLEYVKVDEEDFKKINESFPFLEVLIMNRVIGLREPTIHLPHLKICRFTGYPRVMAISAPKLTQLKLRCIEPSRLALECPMVSDLRISIIKPTGTIGIETPQNLRHLKIKSLDVPQLLRHFKGTKHLRTLKLEVSPIMSWFDSYSIFTINDIHDNFGKVEELTFGPVAWYLWQRSLPSVSMRKPMCLRRLVVYLPPDNFGILGLMTNVLKMYTPLHVVHLHFFSDAAETKKDTIAKLQNAFPGVTWTWDADVATLDGDVENLIVGFSVAGAPESAS</sequence>
<dbReference type="EMBL" id="JAMRDG010000001">
    <property type="protein sequence ID" value="KAJ3702310.1"/>
    <property type="molecule type" value="Genomic_DNA"/>
</dbReference>
<reference evidence="1 2" key="1">
    <citation type="journal article" date="2022" name="Cell">
        <title>Repeat-based holocentromeres influence genome architecture and karyotype evolution.</title>
        <authorList>
            <person name="Hofstatter P.G."/>
            <person name="Thangavel G."/>
            <person name="Lux T."/>
            <person name="Neumann P."/>
            <person name="Vondrak T."/>
            <person name="Novak P."/>
            <person name="Zhang M."/>
            <person name="Costa L."/>
            <person name="Castellani M."/>
            <person name="Scott A."/>
            <person name="Toegelov H."/>
            <person name="Fuchs J."/>
            <person name="Mata-Sucre Y."/>
            <person name="Dias Y."/>
            <person name="Vanzela A.L.L."/>
            <person name="Huettel B."/>
            <person name="Almeida C.C.S."/>
            <person name="Simkova H."/>
            <person name="Souza G."/>
            <person name="Pedrosa-Harand A."/>
            <person name="Macas J."/>
            <person name="Mayer K.F.X."/>
            <person name="Houben A."/>
            <person name="Marques A."/>
        </authorList>
    </citation>
    <scope>NUCLEOTIDE SEQUENCE [LARGE SCALE GENOMIC DNA]</scope>
    <source>
        <strain evidence="1">RhyTen1mFocal</strain>
    </source>
</reference>
<dbReference type="AlphaFoldDB" id="A0AAD6EV93"/>
<dbReference type="SUPFAM" id="SSF52047">
    <property type="entry name" value="RNI-like"/>
    <property type="match status" value="1"/>
</dbReference>
<keyword evidence="2" id="KW-1185">Reference proteome</keyword>
<dbReference type="Proteomes" id="UP001210211">
    <property type="component" value="Unassembled WGS sequence"/>
</dbReference>